<dbReference type="SUPFAM" id="SSF50677">
    <property type="entry name" value="ValRS/IleRS/LeuRS editing domain"/>
    <property type="match status" value="1"/>
</dbReference>
<dbReference type="InterPro" id="IPR023586">
    <property type="entry name" value="Ile-tRNA-ligase_type2"/>
</dbReference>
<keyword evidence="10 15" id="KW-0067">ATP-binding</keyword>
<dbReference type="GO" id="GO:0000049">
    <property type="term" value="F:tRNA binding"/>
    <property type="evidence" value="ECO:0007669"/>
    <property type="project" value="InterPro"/>
</dbReference>
<feature type="domain" description="Aminoacyl-tRNA synthetase class Ia" evidence="17">
    <location>
        <begin position="18"/>
        <end position="639"/>
    </location>
</feature>
<dbReference type="PRINTS" id="PR00984">
    <property type="entry name" value="TRNASYNTHILE"/>
</dbReference>
<gene>
    <name evidence="15" type="primary">ileS</name>
    <name evidence="19" type="ORF">CJ255_04300</name>
</gene>
<comment type="subunit">
    <text evidence="4 15">Monomer.</text>
</comment>
<dbReference type="FunFam" id="3.40.50.620:FF:000063">
    <property type="entry name" value="Isoleucine--tRNA ligase"/>
    <property type="match status" value="1"/>
</dbReference>
<evidence type="ECO:0000259" key="18">
    <source>
        <dbReference type="Pfam" id="PF08264"/>
    </source>
</evidence>
<protein>
    <recommendedName>
        <fullName evidence="15">Isoleucine--tRNA ligase</fullName>
        <ecNumber evidence="15">6.1.1.5</ecNumber>
    </recommendedName>
    <alternativeName>
        <fullName evidence="15">Isoleucyl-tRNA synthetase</fullName>
        <shortName evidence="15">IleRS</shortName>
    </alternativeName>
</protein>
<dbReference type="HAMAP" id="MF_02003">
    <property type="entry name" value="Ile_tRNA_synth_type2"/>
    <property type="match status" value="1"/>
</dbReference>
<evidence type="ECO:0000259" key="17">
    <source>
        <dbReference type="Pfam" id="PF00133"/>
    </source>
</evidence>
<dbReference type="CDD" id="cd00818">
    <property type="entry name" value="IleRS_core"/>
    <property type="match status" value="1"/>
</dbReference>
<organism evidence="19 20">
    <name type="scientific">Candidatus Viridilinea mediisalina</name>
    <dbReference type="NCBI Taxonomy" id="2024553"/>
    <lineage>
        <taxon>Bacteria</taxon>
        <taxon>Bacillati</taxon>
        <taxon>Chloroflexota</taxon>
        <taxon>Chloroflexia</taxon>
        <taxon>Chloroflexales</taxon>
        <taxon>Chloroflexineae</taxon>
        <taxon>Oscillochloridaceae</taxon>
        <taxon>Candidatus Viridilinea</taxon>
    </lineage>
</organism>
<feature type="binding site" evidence="15">
    <location>
        <position position="611"/>
    </location>
    <ligand>
        <name>ATP</name>
        <dbReference type="ChEBI" id="CHEBI:30616"/>
    </ligand>
</feature>
<dbReference type="Pfam" id="PF08264">
    <property type="entry name" value="Anticodon_1"/>
    <property type="match status" value="1"/>
</dbReference>
<dbReference type="GO" id="GO:0006428">
    <property type="term" value="P:isoleucyl-tRNA aminoacylation"/>
    <property type="evidence" value="ECO:0007669"/>
    <property type="project" value="UniProtKB-UniRule"/>
</dbReference>
<dbReference type="FunFam" id="3.40.50.620:FF:000075">
    <property type="entry name" value="Isoleucine--tRNA ligase"/>
    <property type="match status" value="1"/>
</dbReference>
<dbReference type="InterPro" id="IPR014729">
    <property type="entry name" value="Rossmann-like_a/b/a_fold"/>
</dbReference>
<keyword evidence="8 15" id="KW-0547">Nucleotide-binding</keyword>
<feature type="region of interest" description="Disordered" evidence="16">
    <location>
        <begin position="684"/>
        <end position="720"/>
    </location>
</feature>
<evidence type="ECO:0000313" key="19">
    <source>
        <dbReference type="EMBL" id="PDW04278.1"/>
    </source>
</evidence>
<keyword evidence="11 15" id="KW-0648">Protein biosynthesis</keyword>
<proteinExistence type="inferred from homology"/>
<dbReference type="GO" id="GO:0005737">
    <property type="term" value="C:cytoplasm"/>
    <property type="evidence" value="ECO:0007669"/>
    <property type="project" value="UniProtKB-SubCell"/>
</dbReference>
<dbReference type="GO" id="GO:0002161">
    <property type="term" value="F:aminoacyl-tRNA deacylase activity"/>
    <property type="evidence" value="ECO:0007669"/>
    <property type="project" value="InterPro"/>
</dbReference>
<keyword evidence="7 15" id="KW-0479">Metal-binding</keyword>
<name>A0A2A6RN17_9CHLR</name>
<dbReference type="Gene3D" id="3.40.50.620">
    <property type="entry name" value="HUPs"/>
    <property type="match status" value="2"/>
</dbReference>
<dbReference type="InterPro" id="IPR009008">
    <property type="entry name" value="Val/Leu/Ile-tRNA-synth_edit"/>
</dbReference>
<dbReference type="InterPro" id="IPR002300">
    <property type="entry name" value="aa-tRNA-synth_Ia"/>
</dbReference>
<evidence type="ECO:0000256" key="6">
    <source>
        <dbReference type="ARBA" id="ARBA00022598"/>
    </source>
</evidence>
<evidence type="ECO:0000256" key="12">
    <source>
        <dbReference type="ARBA" id="ARBA00023146"/>
    </source>
</evidence>
<dbReference type="CDD" id="cd07961">
    <property type="entry name" value="Anticodon_Ia_Ile_ABEc"/>
    <property type="match status" value="1"/>
</dbReference>
<keyword evidence="6 15" id="KW-0436">Ligase</keyword>
<feature type="domain" description="Methionyl/Valyl/Leucyl/Isoleucyl-tRNA synthetase anticodon-binding" evidence="18">
    <location>
        <begin position="736"/>
        <end position="889"/>
    </location>
</feature>
<dbReference type="InterPro" id="IPR033709">
    <property type="entry name" value="Anticodon_Ile_ABEc"/>
</dbReference>
<evidence type="ECO:0000256" key="7">
    <source>
        <dbReference type="ARBA" id="ARBA00022723"/>
    </source>
</evidence>
<comment type="domain">
    <text evidence="15">IleRS has two distinct active sites: one for aminoacylation and one for editing. The misactivated valine is translocated from the active site to the editing site, which sterically excludes the correctly activated isoleucine. The single editing site contains two valyl binding pockets, one specific for each substrate (Val-AMP or Val-tRNA(Ile)).</text>
</comment>
<dbReference type="GO" id="GO:0004822">
    <property type="term" value="F:isoleucine-tRNA ligase activity"/>
    <property type="evidence" value="ECO:0007669"/>
    <property type="project" value="UniProtKB-UniRule"/>
</dbReference>
<dbReference type="InterPro" id="IPR009080">
    <property type="entry name" value="tRNAsynth_Ia_anticodon-bd"/>
</dbReference>
<accession>A0A2A6RN17</accession>
<comment type="subcellular location">
    <subcellularLocation>
        <location evidence="2 15">Cytoplasm</location>
    </subcellularLocation>
</comment>
<dbReference type="SUPFAM" id="SSF52374">
    <property type="entry name" value="Nucleotidylyl transferase"/>
    <property type="match status" value="1"/>
</dbReference>
<dbReference type="RefSeq" id="WP_097642861.1">
    <property type="nucleotide sequence ID" value="NZ_NQWI01000012.1"/>
</dbReference>
<keyword evidence="9 15" id="KW-0862">Zinc</keyword>
<evidence type="ECO:0000256" key="2">
    <source>
        <dbReference type="ARBA" id="ARBA00004496"/>
    </source>
</evidence>
<dbReference type="AlphaFoldDB" id="A0A2A6RN17"/>
<comment type="function">
    <text evidence="13 15">Catalyzes the attachment of isoleucine to tRNA(Ile). As IleRS can inadvertently accommodate and process structurally similar amino acids such as valine, to avoid such errors it has two additional distinct tRNA(Ile)-dependent editing activities. One activity is designated as 'pretransfer' editing and involves the hydrolysis of activated Val-AMP. The other activity is designated 'posttransfer' editing and involves deacylation of mischarged Val-tRNA(Ile).</text>
</comment>
<dbReference type="Proteomes" id="UP000220527">
    <property type="component" value="Unassembled WGS sequence"/>
</dbReference>
<dbReference type="Pfam" id="PF00133">
    <property type="entry name" value="tRNA-synt_1"/>
    <property type="match status" value="1"/>
</dbReference>
<dbReference type="NCBIfam" id="TIGR00392">
    <property type="entry name" value="ileS"/>
    <property type="match status" value="1"/>
</dbReference>
<evidence type="ECO:0000256" key="9">
    <source>
        <dbReference type="ARBA" id="ARBA00022833"/>
    </source>
</evidence>
<feature type="short sequence motif" description="'KMSKS' region" evidence="15">
    <location>
        <begin position="608"/>
        <end position="612"/>
    </location>
</feature>
<dbReference type="Gene3D" id="1.10.730.10">
    <property type="entry name" value="Isoleucyl-tRNA Synthetase, Domain 1"/>
    <property type="match status" value="1"/>
</dbReference>
<dbReference type="GO" id="GO:0005524">
    <property type="term" value="F:ATP binding"/>
    <property type="evidence" value="ECO:0007669"/>
    <property type="project" value="UniProtKB-UniRule"/>
</dbReference>
<evidence type="ECO:0000256" key="16">
    <source>
        <dbReference type="SAM" id="MobiDB-lite"/>
    </source>
</evidence>
<evidence type="ECO:0000256" key="15">
    <source>
        <dbReference type="HAMAP-Rule" id="MF_02003"/>
    </source>
</evidence>
<dbReference type="EMBL" id="NQWI01000012">
    <property type="protein sequence ID" value="PDW04278.1"/>
    <property type="molecule type" value="Genomic_DNA"/>
</dbReference>
<evidence type="ECO:0000256" key="10">
    <source>
        <dbReference type="ARBA" id="ARBA00022840"/>
    </source>
</evidence>
<dbReference type="OrthoDB" id="9810365at2"/>
<feature type="short sequence motif" description="'HIGH' region" evidence="15">
    <location>
        <begin position="46"/>
        <end position="56"/>
    </location>
</feature>
<comment type="caution">
    <text evidence="19">The sequence shown here is derived from an EMBL/GenBank/DDBJ whole genome shotgun (WGS) entry which is preliminary data.</text>
</comment>
<dbReference type="InterPro" id="IPR013155">
    <property type="entry name" value="M/V/L/I-tRNA-synth_anticd-bd"/>
</dbReference>
<dbReference type="Pfam" id="PF19302">
    <property type="entry name" value="DUF5915"/>
    <property type="match status" value="1"/>
</dbReference>
<evidence type="ECO:0000256" key="5">
    <source>
        <dbReference type="ARBA" id="ARBA00022490"/>
    </source>
</evidence>
<evidence type="ECO:0000313" key="20">
    <source>
        <dbReference type="Proteomes" id="UP000220527"/>
    </source>
</evidence>
<dbReference type="EC" id="6.1.1.5" evidence="15"/>
<dbReference type="InterPro" id="IPR002301">
    <property type="entry name" value="Ile-tRNA-ligase"/>
</dbReference>
<reference evidence="20" key="1">
    <citation type="submission" date="2017-08" db="EMBL/GenBank/DDBJ databases">
        <authorList>
            <person name="Grouzdev D.S."/>
            <person name="Gaisin V.A."/>
            <person name="Rysina M.S."/>
            <person name="Gorlenko V.M."/>
        </authorList>
    </citation>
    <scope>NUCLEOTIDE SEQUENCE [LARGE SCALE GENOMIC DNA]</scope>
    <source>
        <strain evidence="20">Kir15-3F</strain>
    </source>
</reference>
<evidence type="ECO:0000256" key="1">
    <source>
        <dbReference type="ARBA" id="ARBA00001947"/>
    </source>
</evidence>
<dbReference type="SUPFAM" id="SSF47323">
    <property type="entry name" value="Anticodon-binding domain of a subclass of class I aminoacyl-tRNA synthetases"/>
    <property type="match status" value="1"/>
</dbReference>
<sequence>MFKPVATGVSFPQLEQEVLEWWGAERIVAQSLASGQKPFVFYEGPPTANGRPGLHHVISRAFKDIILRYRAMQGYKIIGRREGWDTHGLPVEIEVEKKLGFSGKPDIERYGIAAFNKLCRESVWEYIQEWKTFTQRIAYWVDEDGYYTYDNKYIESLWWIFSQLWQRQLLFRDYKVTMHCPRCGTSLSDHEVSLGARDDVDDPSVFIKFRLTGTCFRGDDATLAASLQGACMLAWTTTPWTLPANIALAVQHGATYAEVEHEGERLILAESLVERVVGAEVTLLRTFSGNELVGLQYEPLFNGVPGAGDTPDLAAAYRVIADEIVTLDDGTGVVHIAPAYGDLEVGRKHGLPTVFSVDLNGMVMAELGAFPFTGKFFKEADPEITRNLKERGLLLKSGRVRHYYPFCWRCNTPLLFYAKPSWYIRTTAFKPDLVANNQQIHWVPEHIRDGRFGNWLANNIDWAVSRERYWGTPLPIWTNADGSHMECIGSLAELEAKAGRSLGDLDLHRPYVDEVTWEDPQHGLMRRIPDVADCWFDSGAMPVAQWHYPFENQQLFEASHPADYICEAVDQTRGWFYTLHAESTLLFDRPAFHNVICLGHILDEHGQKMSKTKGNIVQPSEVIDAFGVDALRWYLFAAAPPGNPRRFSLNLVNESLRKFLLTLWNTYGFFVTYAQLDGWRPDGSGGEVGGEEARGGDAGTRGGGEVGTRGGEAAGGGDVGTRGGGAATGLALQPIDRWALAALNGLVRDVTNDFEQYEVYPAARRIERFVDELSNWYVRRNRRRFWKSEADSDKQAAYHTLYTCLLTLAKLSAPFIPFVSEAIYRNLTGQASGAVSAGVAQSVHLAAWPQVEAQYLDEGLVADTAALLAAVSLGRAARKGANLKVRQPLGELWLRASNPNALAGVRRFEADLRDELNVKAVKYLEASTALVEYRFKPNLRLVGKKYGKQVPALTAALKALEGETARSFAQRCEAGETLELQLADGQTLTLLAAEVLVESSAPAGFAVAEGDGMLVALSTVVTPELRLEGAARDLVRSIQDARKSAGLAIADRIALYLHSADEAELLGQTVATWGDYLRTETLATSVTIGPVPSDAHRESIEFGAGQAEVGVKKG</sequence>
<dbReference type="GO" id="GO:0008270">
    <property type="term" value="F:zinc ion binding"/>
    <property type="evidence" value="ECO:0007669"/>
    <property type="project" value="UniProtKB-UniRule"/>
</dbReference>
<feature type="compositionally biased region" description="Gly residues" evidence="16">
    <location>
        <begin position="696"/>
        <end position="720"/>
    </location>
</feature>
<comment type="similarity">
    <text evidence="3 15">Belongs to the class-I aminoacyl-tRNA synthetase family. IleS type 2 subfamily.</text>
</comment>
<comment type="catalytic activity">
    <reaction evidence="14 15">
        <text>tRNA(Ile) + L-isoleucine + ATP = L-isoleucyl-tRNA(Ile) + AMP + diphosphate</text>
        <dbReference type="Rhea" id="RHEA:11060"/>
        <dbReference type="Rhea" id="RHEA-COMP:9666"/>
        <dbReference type="Rhea" id="RHEA-COMP:9695"/>
        <dbReference type="ChEBI" id="CHEBI:30616"/>
        <dbReference type="ChEBI" id="CHEBI:33019"/>
        <dbReference type="ChEBI" id="CHEBI:58045"/>
        <dbReference type="ChEBI" id="CHEBI:78442"/>
        <dbReference type="ChEBI" id="CHEBI:78528"/>
        <dbReference type="ChEBI" id="CHEBI:456215"/>
        <dbReference type="EC" id="6.1.1.5"/>
    </reaction>
</comment>
<evidence type="ECO:0000256" key="14">
    <source>
        <dbReference type="ARBA" id="ARBA00048359"/>
    </source>
</evidence>
<dbReference type="PANTHER" id="PTHR42780:SF1">
    <property type="entry name" value="ISOLEUCINE--TRNA LIGASE, CYTOPLASMIC"/>
    <property type="match status" value="1"/>
</dbReference>
<evidence type="ECO:0000256" key="3">
    <source>
        <dbReference type="ARBA" id="ARBA00007078"/>
    </source>
</evidence>
<evidence type="ECO:0000256" key="13">
    <source>
        <dbReference type="ARBA" id="ARBA00025217"/>
    </source>
</evidence>
<dbReference type="Gene3D" id="3.90.740.10">
    <property type="entry name" value="Valyl/Leucyl/Isoleucyl-tRNA synthetase, editing domain"/>
    <property type="match status" value="1"/>
</dbReference>
<evidence type="ECO:0000256" key="11">
    <source>
        <dbReference type="ARBA" id="ARBA00022917"/>
    </source>
</evidence>
<comment type="cofactor">
    <cofactor evidence="1 15">
        <name>Zn(2+)</name>
        <dbReference type="ChEBI" id="CHEBI:29105"/>
    </cofactor>
</comment>
<evidence type="ECO:0000256" key="8">
    <source>
        <dbReference type="ARBA" id="ARBA00022741"/>
    </source>
</evidence>
<dbReference type="PANTHER" id="PTHR42780">
    <property type="entry name" value="SOLEUCYL-TRNA SYNTHETASE"/>
    <property type="match status" value="1"/>
</dbReference>
<keyword evidence="20" id="KW-1185">Reference proteome</keyword>
<keyword evidence="12 15" id="KW-0030">Aminoacyl-tRNA synthetase</keyword>
<evidence type="ECO:0000256" key="4">
    <source>
        <dbReference type="ARBA" id="ARBA00011245"/>
    </source>
</evidence>
<keyword evidence="5 15" id="KW-0963">Cytoplasm</keyword>